<sequence>MNYFEAVCTFAEFGIDRDNAIQVMLNNTVQVGAYTLSVTTFKAVLLRAIDDEIDVSDLELWATVLLQREEYDVGELEGCLYALSDPELMGGIDKVKLTRLVALLD</sequence>
<dbReference type="RefSeq" id="WP_023400773.1">
    <property type="nucleotide sequence ID" value="NZ_AUSV01000092.1"/>
</dbReference>
<dbReference type="GeneID" id="29918078"/>
<protein>
    <submittedName>
        <fullName evidence="1">Uncharacterized protein</fullName>
    </submittedName>
</protein>
<dbReference type="Proteomes" id="UP000017820">
    <property type="component" value="Unassembled WGS sequence"/>
</dbReference>
<evidence type="ECO:0000313" key="1">
    <source>
        <dbReference type="EMBL" id="ESP91680.1"/>
    </source>
</evidence>
<evidence type="ECO:0000313" key="2">
    <source>
        <dbReference type="Proteomes" id="UP000017820"/>
    </source>
</evidence>
<accession>V4HLG8</accession>
<organism evidence="1 2">
    <name type="scientific">Pseudoalteromonas luteoviolacea (strain 2ta16)</name>
    <dbReference type="NCBI Taxonomy" id="1353533"/>
    <lineage>
        <taxon>Bacteria</taxon>
        <taxon>Pseudomonadati</taxon>
        <taxon>Pseudomonadota</taxon>
        <taxon>Gammaproteobacteria</taxon>
        <taxon>Alteromonadales</taxon>
        <taxon>Pseudoalteromonadaceae</taxon>
        <taxon>Pseudoalteromonas</taxon>
    </lineage>
</organism>
<dbReference type="PATRIC" id="fig|1353533.3.peg.3917"/>
<gene>
    <name evidence="1" type="ORF">PL2TA16_05319</name>
</gene>
<dbReference type="AlphaFoldDB" id="V4HLG8"/>
<name>V4HLG8_PSEL2</name>
<reference evidence="1 2" key="1">
    <citation type="submission" date="2013-07" db="EMBL/GenBank/DDBJ databases">
        <title>Draft genome sequence of Pseudoalteromonas luteoviolacea 2ta16.</title>
        <authorList>
            <person name="Allen E.E."/>
            <person name="Azam F."/>
            <person name="Podell S."/>
        </authorList>
    </citation>
    <scope>NUCLEOTIDE SEQUENCE [LARGE SCALE GENOMIC DNA]</scope>
    <source>
        <strain evidence="1 2">2ta16</strain>
    </source>
</reference>
<proteinExistence type="predicted"/>
<comment type="caution">
    <text evidence="1">The sequence shown here is derived from an EMBL/GenBank/DDBJ whole genome shotgun (WGS) entry which is preliminary data.</text>
</comment>
<dbReference type="EMBL" id="AUSV01000092">
    <property type="protein sequence ID" value="ESP91680.1"/>
    <property type="molecule type" value="Genomic_DNA"/>
</dbReference>